<dbReference type="GO" id="GO:0003700">
    <property type="term" value="F:DNA-binding transcription factor activity"/>
    <property type="evidence" value="ECO:0007669"/>
    <property type="project" value="TreeGrafter"/>
</dbReference>
<organism evidence="6 7">
    <name type="scientific">Desulfosporosinus orientis (strain ATCC 19365 / DSM 765 / NCIMB 8382 / VKM B-1628 / Singapore I)</name>
    <name type="common">Desulfotomaculum orientis</name>
    <dbReference type="NCBI Taxonomy" id="768706"/>
    <lineage>
        <taxon>Bacteria</taxon>
        <taxon>Bacillati</taxon>
        <taxon>Bacillota</taxon>
        <taxon>Clostridia</taxon>
        <taxon>Eubacteriales</taxon>
        <taxon>Desulfitobacteriaceae</taxon>
        <taxon>Desulfosporosinus</taxon>
    </lineage>
</organism>
<dbReference type="InterPro" id="IPR000595">
    <property type="entry name" value="cNMP-bd_dom"/>
</dbReference>
<dbReference type="Gene3D" id="2.60.120.10">
    <property type="entry name" value="Jelly Rolls"/>
    <property type="match status" value="1"/>
</dbReference>
<keyword evidence="2" id="KW-0238">DNA-binding</keyword>
<dbReference type="PANTHER" id="PTHR24567">
    <property type="entry name" value="CRP FAMILY TRANSCRIPTIONAL REGULATORY PROTEIN"/>
    <property type="match status" value="1"/>
</dbReference>
<evidence type="ECO:0000313" key="6">
    <source>
        <dbReference type="EMBL" id="AET67465.1"/>
    </source>
</evidence>
<dbReference type="SUPFAM" id="SSF46785">
    <property type="entry name" value="Winged helix' DNA-binding domain"/>
    <property type="match status" value="1"/>
</dbReference>
<dbReference type="InterPro" id="IPR036390">
    <property type="entry name" value="WH_DNA-bd_sf"/>
</dbReference>
<accession>G7W8N8</accession>
<sequence length="216" mass="24662">MDLLKQPGVILCEFKKGDYIIRQGEEVEFLYLLVRGTCHRATITEKGDEIIFGVKKPSENIIQSLVGVLILYTNGISANNFIADSKCSCYKIPKNTFLDYIQDKTDLLNQLIHLAMYELRELASSFQARQEGKVANRLCELLLRNAKQKQDKLLVSKDYSNLTKISRFLGIHRVTVTRIVKVLKEEGVIFKEGNGIVILDEKKLISYAKAEKNIEY</sequence>
<dbReference type="GO" id="GO:0005829">
    <property type="term" value="C:cytosol"/>
    <property type="evidence" value="ECO:0007669"/>
    <property type="project" value="TreeGrafter"/>
</dbReference>
<evidence type="ECO:0000313" key="7">
    <source>
        <dbReference type="Proteomes" id="UP000006346"/>
    </source>
</evidence>
<dbReference type="Pfam" id="PF00027">
    <property type="entry name" value="cNMP_binding"/>
    <property type="match status" value="1"/>
</dbReference>
<dbReference type="Pfam" id="PF13545">
    <property type="entry name" value="HTH_Crp_2"/>
    <property type="match status" value="1"/>
</dbReference>
<gene>
    <name evidence="6" type="ordered locus">Desor_1830</name>
</gene>
<evidence type="ECO:0000259" key="4">
    <source>
        <dbReference type="PROSITE" id="PS50042"/>
    </source>
</evidence>
<dbReference type="RefSeq" id="WP_014184282.1">
    <property type="nucleotide sequence ID" value="NC_016584.1"/>
</dbReference>
<dbReference type="PANTHER" id="PTHR24567:SF26">
    <property type="entry name" value="REGULATORY PROTEIN YEIL"/>
    <property type="match status" value="1"/>
</dbReference>
<dbReference type="OrthoDB" id="9798104at2"/>
<dbReference type="GO" id="GO:0003677">
    <property type="term" value="F:DNA binding"/>
    <property type="evidence" value="ECO:0007669"/>
    <property type="project" value="UniProtKB-KW"/>
</dbReference>
<dbReference type="Proteomes" id="UP000006346">
    <property type="component" value="Chromosome"/>
</dbReference>
<name>G7W8N8_DESOD</name>
<dbReference type="InterPro" id="IPR036388">
    <property type="entry name" value="WH-like_DNA-bd_sf"/>
</dbReference>
<dbReference type="AlphaFoldDB" id="G7W8N8"/>
<proteinExistence type="predicted"/>
<feature type="domain" description="Cyclic nucleotide-binding" evidence="4">
    <location>
        <begin position="1"/>
        <end position="118"/>
    </location>
</feature>
<dbReference type="eggNOG" id="COG0664">
    <property type="taxonomic scope" value="Bacteria"/>
</dbReference>
<feature type="domain" description="HTH crp-type" evidence="5">
    <location>
        <begin position="132"/>
        <end position="202"/>
    </location>
</feature>
<dbReference type="InterPro" id="IPR050397">
    <property type="entry name" value="Env_Response_Regulators"/>
</dbReference>
<dbReference type="Gene3D" id="1.10.10.10">
    <property type="entry name" value="Winged helix-like DNA-binding domain superfamily/Winged helix DNA-binding domain"/>
    <property type="match status" value="1"/>
</dbReference>
<reference evidence="7" key="1">
    <citation type="submission" date="2011-11" db="EMBL/GenBank/DDBJ databases">
        <title>Complete sequence of Desulfosporosinus orientis DSM 765.</title>
        <authorList>
            <person name="Lucas S."/>
            <person name="Han J."/>
            <person name="Lapidus A."/>
            <person name="Cheng J.-F."/>
            <person name="Goodwin L."/>
            <person name="Pitluck S."/>
            <person name="Peters L."/>
            <person name="Ovchinnikova G."/>
            <person name="Teshima H."/>
            <person name="Detter J.C."/>
            <person name="Han C."/>
            <person name="Tapia R."/>
            <person name="Land M."/>
            <person name="Hauser L."/>
            <person name="Kyrpides N."/>
            <person name="Ivanova N."/>
            <person name="Pagani I."/>
            <person name="Pester M."/>
            <person name="Spring S."/>
            <person name="Ollivier B."/>
            <person name="Rattei T."/>
            <person name="Klenk H.-P."/>
            <person name="Wagner M."/>
            <person name="Loy A."/>
            <person name="Woyke T."/>
        </authorList>
    </citation>
    <scope>NUCLEOTIDE SEQUENCE [LARGE SCALE GENOMIC DNA]</scope>
    <source>
        <strain evidence="7">ATCC 19365 / DSM 765 / NCIMB 8382 / VKM B-1628</strain>
    </source>
</reference>
<dbReference type="InterPro" id="IPR018490">
    <property type="entry name" value="cNMP-bd_dom_sf"/>
</dbReference>
<dbReference type="SUPFAM" id="SSF51206">
    <property type="entry name" value="cAMP-binding domain-like"/>
    <property type="match status" value="1"/>
</dbReference>
<dbReference type="STRING" id="768706.Desor_1830"/>
<evidence type="ECO:0000256" key="1">
    <source>
        <dbReference type="ARBA" id="ARBA00023015"/>
    </source>
</evidence>
<protein>
    <submittedName>
        <fullName evidence="6">cAMP-binding protein</fullName>
    </submittedName>
</protein>
<dbReference type="InterPro" id="IPR012318">
    <property type="entry name" value="HTH_CRP"/>
</dbReference>
<evidence type="ECO:0000259" key="5">
    <source>
        <dbReference type="PROSITE" id="PS51063"/>
    </source>
</evidence>
<dbReference type="InterPro" id="IPR014710">
    <property type="entry name" value="RmlC-like_jellyroll"/>
</dbReference>
<evidence type="ECO:0000256" key="3">
    <source>
        <dbReference type="ARBA" id="ARBA00023163"/>
    </source>
</evidence>
<keyword evidence="3" id="KW-0804">Transcription</keyword>
<dbReference type="HOGENOM" id="CLU_080932_0_0_9"/>
<keyword evidence="1" id="KW-0805">Transcription regulation</keyword>
<evidence type="ECO:0000256" key="2">
    <source>
        <dbReference type="ARBA" id="ARBA00023125"/>
    </source>
</evidence>
<dbReference type="EMBL" id="CP003108">
    <property type="protein sequence ID" value="AET67465.1"/>
    <property type="molecule type" value="Genomic_DNA"/>
</dbReference>
<dbReference type="CDD" id="cd00038">
    <property type="entry name" value="CAP_ED"/>
    <property type="match status" value="1"/>
</dbReference>
<dbReference type="PROSITE" id="PS50042">
    <property type="entry name" value="CNMP_BINDING_3"/>
    <property type="match status" value="1"/>
</dbReference>
<reference evidence="6 7" key="2">
    <citation type="journal article" date="2012" name="J. Bacteriol.">
        <title>Complete genome sequences of Desulfosporosinus orientis DSM765T, Desulfosporosinus youngiae DSM17734T, Desulfosporosinus meridiei DSM13257T, and Desulfosporosinus acidiphilus DSM22704T.</title>
        <authorList>
            <person name="Pester M."/>
            <person name="Brambilla E."/>
            <person name="Alazard D."/>
            <person name="Rattei T."/>
            <person name="Weinmaier T."/>
            <person name="Han J."/>
            <person name="Lucas S."/>
            <person name="Lapidus A."/>
            <person name="Cheng J.F."/>
            <person name="Goodwin L."/>
            <person name="Pitluck S."/>
            <person name="Peters L."/>
            <person name="Ovchinnikova G."/>
            <person name="Teshima H."/>
            <person name="Detter J.C."/>
            <person name="Han C.S."/>
            <person name="Tapia R."/>
            <person name="Land M.L."/>
            <person name="Hauser L."/>
            <person name="Kyrpides N.C."/>
            <person name="Ivanova N.N."/>
            <person name="Pagani I."/>
            <person name="Huntmann M."/>
            <person name="Wei C.L."/>
            <person name="Davenport K.W."/>
            <person name="Daligault H."/>
            <person name="Chain P.S."/>
            <person name="Chen A."/>
            <person name="Mavromatis K."/>
            <person name="Markowitz V."/>
            <person name="Szeto E."/>
            <person name="Mikhailova N."/>
            <person name="Pati A."/>
            <person name="Wagner M."/>
            <person name="Woyke T."/>
            <person name="Ollivier B."/>
            <person name="Klenk H.P."/>
            <person name="Spring S."/>
            <person name="Loy A."/>
        </authorList>
    </citation>
    <scope>NUCLEOTIDE SEQUENCE [LARGE SCALE GENOMIC DNA]</scope>
    <source>
        <strain evidence="7">ATCC 19365 / DSM 765 / NCIMB 8382 / VKM B-1628</strain>
    </source>
</reference>
<dbReference type="KEGG" id="dor:Desor_1830"/>
<dbReference type="PATRIC" id="fig|768706.3.peg.1844"/>
<keyword evidence="7" id="KW-1185">Reference proteome</keyword>
<dbReference type="PROSITE" id="PS51063">
    <property type="entry name" value="HTH_CRP_2"/>
    <property type="match status" value="1"/>
</dbReference>